<accession>A0A811USB8</accession>
<dbReference type="Proteomes" id="UP000606786">
    <property type="component" value="Unassembled WGS sequence"/>
</dbReference>
<sequence>PEIGTGNSTNNHPISIRPTFVLPFATVSKIINQITIYARKFEAENKSQMRENLLAEEASKRLHLSRQAS</sequence>
<dbReference type="EMBL" id="CAJHJT010000023">
    <property type="protein sequence ID" value="CAD7002052.1"/>
    <property type="molecule type" value="Genomic_DNA"/>
</dbReference>
<gene>
    <name evidence="1" type="ORF">CCAP1982_LOCUS10540</name>
</gene>
<evidence type="ECO:0000313" key="1">
    <source>
        <dbReference type="EMBL" id="CAD7002052.1"/>
    </source>
</evidence>
<organism evidence="1 2">
    <name type="scientific">Ceratitis capitata</name>
    <name type="common">Mediterranean fruit fly</name>
    <name type="synonym">Tephritis capitata</name>
    <dbReference type="NCBI Taxonomy" id="7213"/>
    <lineage>
        <taxon>Eukaryota</taxon>
        <taxon>Metazoa</taxon>
        <taxon>Ecdysozoa</taxon>
        <taxon>Arthropoda</taxon>
        <taxon>Hexapoda</taxon>
        <taxon>Insecta</taxon>
        <taxon>Pterygota</taxon>
        <taxon>Neoptera</taxon>
        <taxon>Endopterygota</taxon>
        <taxon>Diptera</taxon>
        <taxon>Brachycera</taxon>
        <taxon>Muscomorpha</taxon>
        <taxon>Tephritoidea</taxon>
        <taxon>Tephritidae</taxon>
        <taxon>Ceratitis</taxon>
        <taxon>Ceratitis</taxon>
    </lineage>
</organism>
<protein>
    <submittedName>
        <fullName evidence="1">(Mediterranean fruit fly) hypothetical protein</fullName>
    </submittedName>
</protein>
<dbReference type="AlphaFoldDB" id="A0A811USB8"/>
<reference evidence="1" key="1">
    <citation type="submission" date="2020-11" db="EMBL/GenBank/DDBJ databases">
        <authorList>
            <person name="Whitehead M."/>
        </authorList>
    </citation>
    <scope>NUCLEOTIDE SEQUENCE</scope>
    <source>
        <strain evidence="1">EGII</strain>
    </source>
</reference>
<name>A0A811USB8_CERCA</name>
<evidence type="ECO:0000313" key="2">
    <source>
        <dbReference type="Proteomes" id="UP000606786"/>
    </source>
</evidence>
<feature type="non-terminal residue" evidence="1">
    <location>
        <position position="1"/>
    </location>
</feature>
<keyword evidence="2" id="KW-1185">Reference proteome</keyword>
<comment type="caution">
    <text evidence="1">The sequence shown here is derived from an EMBL/GenBank/DDBJ whole genome shotgun (WGS) entry which is preliminary data.</text>
</comment>
<proteinExistence type="predicted"/>